<evidence type="ECO:0000259" key="9">
    <source>
        <dbReference type="SMART" id="SM00977"/>
    </source>
</evidence>
<evidence type="ECO:0000313" key="11">
    <source>
        <dbReference type="Proteomes" id="UP001646157"/>
    </source>
</evidence>
<dbReference type="InterPro" id="IPR012795">
    <property type="entry name" value="tRNA_Ile_lys_synt_N"/>
</dbReference>
<comment type="caution">
    <text evidence="10">The sequence shown here is derived from an EMBL/GenBank/DDBJ whole genome shotgun (WGS) entry which is preliminary data.</text>
</comment>
<evidence type="ECO:0000256" key="6">
    <source>
        <dbReference type="ARBA" id="ARBA00022840"/>
    </source>
</evidence>
<dbReference type="InterPro" id="IPR012796">
    <property type="entry name" value="Lysidine-tRNA-synth_C"/>
</dbReference>
<dbReference type="SUPFAM" id="SSF56037">
    <property type="entry name" value="PheT/TilS domain"/>
    <property type="match status" value="1"/>
</dbReference>
<reference evidence="10 11" key="1">
    <citation type="submission" date="2021-01" db="EMBL/GenBank/DDBJ databases">
        <title>Genomic Encyclopedia of Type Strains, Phase IV (KMG-IV): sequencing the most valuable type-strain genomes for metagenomic binning, comparative biology and taxonomic classification.</title>
        <authorList>
            <person name="Goeker M."/>
        </authorList>
    </citation>
    <scope>NUCLEOTIDE SEQUENCE [LARGE SCALE GENOMIC DNA]</scope>
    <source>
        <strain evidence="10 11">DSM 24834</strain>
    </source>
</reference>
<comment type="domain">
    <text evidence="8">The N-terminal region contains the highly conserved SGGXDS motif, predicted to be a P-loop motif involved in ATP binding.</text>
</comment>
<evidence type="ECO:0000256" key="5">
    <source>
        <dbReference type="ARBA" id="ARBA00022741"/>
    </source>
</evidence>
<dbReference type="Gene3D" id="3.40.50.620">
    <property type="entry name" value="HUPs"/>
    <property type="match status" value="1"/>
</dbReference>
<dbReference type="InterPro" id="IPR015262">
    <property type="entry name" value="tRNA_Ile_lys_synt_subst-bd"/>
</dbReference>
<dbReference type="Gene3D" id="3.30.465.60">
    <property type="match status" value="1"/>
</dbReference>
<dbReference type="InterPro" id="IPR014729">
    <property type="entry name" value="Rossmann-like_a/b/a_fold"/>
</dbReference>
<evidence type="ECO:0000256" key="4">
    <source>
        <dbReference type="ARBA" id="ARBA00022694"/>
    </source>
</evidence>
<accession>A0ABS2NK25</accession>
<evidence type="ECO:0000256" key="1">
    <source>
        <dbReference type="ARBA" id="ARBA00004496"/>
    </source>
</evidence>
<dbReference type="InterPro" id="IPR011063">
    <property type="entry name" value="TilS/TtcA_N"/>
</dbReference>
<keyword evidence="2 8" id="KW-0963">Cytoplasm</keyword>
<dbReference type="Pfam" id="PF01171">
    <property type="entry name" value="ATP_bind_3"/>
    <property type="match status" value="1"/>
</dbReference>
<dbReference type="RefSeq" id="WP_338021815.1">
    <property type="nucleotide sequence ID" value="NZ_JAFBDZ010000008.1"/>
</dbReference>
<protein>
    <recommendedName>
        <fullName evidence="8">tRNA(Ile)-lysidine synthase</fullName>
        <ecNumber evidence="8">6.3.4.19</ecNumber>
    </recommendedName>
    <alternativeName>
        <fullName evidence="8">tRNA(Ile)-2-lysyl-cytidine synthase</fullName>
    </alternativeName>
    <alternativeName>
        <fullName evidence="8">tRNA(Ile)-lysidine synthetase</fullName>
    </alternativeName>
</protein>
<dbReference type="SUPFAM" id="SSF82829">
    <property type="entry name" value="MesJ substrate recognition domain-like"/>
    <property type="match status" value="1"/>
</dbReference>
<name>A0ABS2NK25_9BACI</name>
<evidence type="ECO:0000256" key="2">
    <source>
        <dbReference type="ARBA" id="ARBA00022490"/>
    </source>
</evidence>
<dbReference type="Pfam" id="PF11734">
    <property type="entry name" value="TilS_C"/>
    <property type="match status" value="1"/>
</dbReference>
<comment type="catalytic activity">
    <reaction evidence="7 8">
        <text>cytidine(34) in tRNA(Ile2) + L-lysine + ATP = lysidine(34) in tRNA(Ile2) + AMP + diphosphate + H(+)</text>
        <dbReference type="Rhea" id="RHEA:43744"/>
        <dbReference type="Rhea" id="RHEA-COMP:10625"/>
        <dbReference type="Rhea" id="RHEA-COMP:10670"/>
        <dbReference type="ChEBI" id="CHEBI:15378"/>
        <dbReference type="ChEBI" id="CHEBI:30616"/>
        <dbReference type="ChEBI" id="CHEBI:32551"/>
        <dbReference type="ChEBI" id="CHEBI:33019"/>
        <dbReference type="ChEBI" id="CHEBI:82748"/>
        <dbReference type="ChEBI" id="CHEBI:83665"/>
        <dbReference type="ChEBI" id="CHEBI:456215"/>
        <dbReference type="EC" id="6.3.4.19"/>
    </reaction>
</comment>
<dbReference type="SUPFAM" id="SSF52402">
    <property type="entry name" value="Adenine nucleotide alpha hydrolases-like"/>
    <property type="match status" value="1"/>
</dbReference>
<dbReference type="PANTHER" id="PTHR43033">
    <property type="entry name" value="TRNA(ILE)-LYSIDINE SYNTHASE-RELATED"/>
    <property type="match status" value="1"/>
</dbReference>
<dbReference type="PANTHER" id="PTHR43033:SF1">
    <property type="entry name" value="TRNA(ILE)-LYSIDINE SYNTHASE-RELATED"/>
    <property type="match status" value="1"/>
</dbReference>
<keyword evidence="11" id="KW-1185">Reference proteome</keyword>
<dbReference type="NCBIfam" id="TIGR02432">
    <property type="entry name" value="lysidine_TilS_N"/>
    <property type="match status" value="1"/>
</dbReference>
<dbReference type="HAMAP" id="MF_01161">
    <property type="entry name" value="tRNA_Ile_lys_synt"/>
    <property type="match status" value="1"/>
</dbReference>
<comment type="function">
    <text evidence="8">Ligates lysine onto the cytidine present at position 34 of the AUA codon-specific tRNA(Ile) that contains the anticodon CAU, in an ATP-dependent manner. Cytidine is converted to lysidine, thus changing the amino acid specificity of the tRNA from methionine to isoleucine.</text>
</comment>
<dbReference type="Pfam" id="PF09179">
    <property type="entry name" value="TilS"/>
    <property type="match status" value="1"/>
</dbReference>
<keyword evidence="3 8" id="KW-0436">Ligase</keyword>
<keyword evidence="5 8" id="KW-0547">Nucleotide-binding</keyword>
<dbReference type="NCBIfam" id="TIGR02433">
    <property type="entry name" value="lysidine_TilS_C"/>
    <property type="match status" value="1"/>
</dbReference>
<feature type="binding site" evidence="8">
    <location>
        <begin position="29"/>
        <end position="34"/>
    </location>
    <ligand>
        <name>ATP</name>
        <dbReference type="ChEBI" id="CHEBI:30616"/>
    </ligand>
</feature>
<evidence type="ECO:0000313" key="10">
    <source>
        <dbReference type="EMBL" id="MBM7588204.1"/>
    </source>
</evidence>
<evidence type="ECO:0000256" key="7">
    <source>
        <dbReference type="ARBA" id="ARBA00048539"/>
    </source>
</evidence>
<dbReference type="CDD" id="cd01992">
    <property type="entry name" value="TilS_N"/>
    <property type="match status" value="1"/>
</dbReference>
<dbReference type="SMART" id="SM00977">
    <property type="entry name" value="TilS_C"/>
    <property type="match status" value="1"/>
</dbReference>
<evidence type="ECO:0000256" key="3">
    <source>
        <dbReference type="ARBA" id="ARBA00022598"/>
    </source>
</evidence>
<dbReference type="EMBL" id="JAFBDZ010000008">
    <property type="protein sequence ID" value="MBM7588204.1"/>
    <property type="molecule type" value="Genomic_DNA"/>
</dbReference>
<dbReference type="Proteomes" id="UP001646157">
    <property type="component" value="Unassembled WGS sequence"/>
</dbReference>
<dbReference type="EC" id="6.3.4.19" evidence="8"/>
<keyword evidence="6 8" id="KW-0067">ATP-binding</keyword>
<dbReference type="InterPro" id="IPR012094">
    <property type="entry name" value="tRNA_Ile_lys_synt"/>
</dbReference>
<organism evidence="10 11">
    <name type="scientific">Rossellomorea pakistanensis</name>
    <dbReference type="NCBI Taxonomy" id="992288"/>
    <lineage>
        <taxon>Bacteria</taxon>
        <taxon>Bacillati</taxon>
        <taxon>Bacillota</taxon>
        <taxon>Bacilli</taxon>
        <taxon>Bacillales</taxon>
        <taxon>Bacillaceae</taxon>
        <taxon>Rossellomorea</taxon>
    </lineage>
</organism>
<comment type="similarity">
    <text evidence="8">Belongs to the tRNA(Ile)-lysidine synthase family.</text>
</comment>
<proteinExistence type="inferred from homology"/>
<comment type="subcellular location">
    <subcellularLocation>
        <location evidence="1 8">Cytoplasm</location>
    </subcellularLocation>
</comment>
<keyword evidence="4 8" id="KW-0819">tRNA processing</keyword>
<feature type="domain" description="Lysidine-tRNA(Ile) synthetase C-terminal" evidence="9">
    <location>
        <begin position="385"/>
        <end position="457"/>
    </location>
</feature>
<gene>
    <name evidence="8" type="primary">tilS</name>
    <name evidence="10" type="ORF">JOC86_004799</name>
</gene>
<evidence type="ECO:0000256" key="8">
    <source>
        <dbReference type="HAMAP-Rule" id="MF_01161"/>
    </source>
</evidence>
<sequence>MLVYEKAIRHFIKENQLIEKGDKLLVGVSGGPDSLSLLHFLQHSKNEYGISIVAVHVDHMFRGQESYEDLKFVERVCDKYKIPFHYKRINISEKMKHRKGSLQESARYFRYSFFQEVMASLNANKLVLGHHGDDQIETILMRLTRGSSGMSRAGIPVKRPFANGLVIRPLLSMNKNNIEEYCDIYGLDPRRDPSNNKNDYTRNRFRNKVLPFLKEENPLVHEQFQKFSKEILEDELFLQELTVKKLNNIWNKLGNKVTIDIILFNRMPLPLQRRAIHLILNYLYKDVPSSLTFVHTKEILEILHKSGPTITIDLPEGLKFTRSYQEGIFHFDSLNNVESFFFVLEEDKEVVLPNQASIMVDHSRLPHYDDLHVMKIKKESVSLPIIVRSRQPGDRMKLKGLNGTKKVKDIFIDEKVPLHLRDQWPIVQDSNGVILWIPGLKKSVLDTSEEAESIIILHYKQ</sequence>